<keyword evidence="1 4" id="KW-0479">Metal-binding</keyword>
<dbReference type="PANTHER" id="PTHR10819">
    <property type="entry name" value="PHOSPHOTRIESTERASE-RELATED"/>
    <property type="match status" value="1"/>
</dbReference>
<organism evidence="6 7">
    <name type="scientific">Marinobacterium halophilum</name>
    <dbReference type="NCBI Taxonomy" id="267374"/>
    <lineage>
        <taxon>Bacteria</taxon>
        <taxon>Pseudomonadati</taxon>
        <taxon>Pseudomonadota</taxon>
        <taxon>Gammaproteobacteria</taxon>
        <taxon>Oceanospirillales</taxon>
        <taxon>Oceanospirillaceae</taxon>
        <taxon>Marinobacterium</taxon>
    </lineage>
</organism>
<keyword evidence="7" id="KW-1185">Reference proteome</keyword>
<accession>A0A2P8EMZ8</accession>
<dbReference type="Proteomes" id="UP000242133">
    <property type="component" value="Unassembled WGS sequence"/>
</dbReference>
<dbReference type="GO" id="GO:0016787">
    <property type="term" value="F:hydrolase activity"/>
    <property type="evidence" value="ECO:0007669"/>
    <property type="project" value="UniProtKB-KW"/>
</dbReference>
<feature type="binding site" description="via carbamate group" evidence="4">
    <location>
        <position position="150"/>
    </location>
    <ligand>
        <name>Zn(2+)</name>
        <dbReference type="ChEBI" id="CHEBI:29105"/>
        <label>1</label>
    </ligand>
</feature>
<evidence type="ECO:0000256" key="4">
    <source>
        <dbReference type="PIRSR" id="PIRSR601559-51"/>
    </source>
</evidence>
<evidence type="ECO:0000256" key="2">
    <source>
        <dbReference type="ARBA" id="ARBA00022801"/>
    </source>
</evidence>
<keyword evidence="2" id="KW-0378">Hydrolase</keyword>
<evidence type="ECO:0000256" key="1">
    <source>
        <dbReference type="ARBA" id="ARBA00022723"/>
    </source>
</evidence>
<dbReference type="Pfam" id="PF02126">
    <property type="entry name" value="PTE"/>
    <property type="match status" value="1"/>
</dbReference>
<dbReference type="EMBL" id="PYGI01000025">
    <property type="protein sequence ID" value="PSL10845.1"/>
    <property type="molecule type" value="Genomic_DNA"/>
</dbReference>
<dbReference type="PROSITE" id="PS51347">
    <property type="entry name" value="PHOSPHOTRIESTERASE_2"/>
    <property type="match status" value="1"/>
</dbReference>
<feature type="binding site" evidence="4">
    <location>
        <position position="267"/>
    </location>
    <ligand>
        <name>Zn(2+)</name>
        <dbReference type="ChEBI" id="CHEBI:29105"/>
        <label>1</label>
    </ligand>
</feature>
<dbReference type="RefSeq" id="WP_106593031.1">
    <property type="nucleotide sequence ID" value="NZ_PYGI01000025.1"/>
</dbReference>
<dbReference type="GO" id="GO:0008270">
    <property type="term" value="F:zinc ion binding"/>
    <property type="evidence" value="ECO:0007669"/>
    <property type="project" value="InterPro"/>
</dbReference>
<dbReference type="Gene3D" id="3.20.20.140">
    <property type="entry name" value="Metal-dependent hydrolases"/>
    <property type="match status" value="1"/>
</dbReference>
<feature type="binding site" evidence="4">
    <location>
        <position position="26"/>
    </location>
    <ligand>
        <name>Zn(2+)</name>
        <dbReference type="ChEBI" id="CHEBI:29105"/>
        <label>1</label>
    </ligand>
</feature>
<dbReference type="AlphaFoldDB" id="A0A2P8EMZ8"/>
<gene>
    <name evidence="6" type="ORF">CLV44_12518</name>
</gene>
<evidence type="ECO:0000256" key="5">
    <source>
        <dbReference type="PROSITE-ProRule" id="PRU00679"/>
    </source>
</evidence>
<feature type="binding site" description="via carbamate group" evidence="4">
    <location>
        <position position="150"/>
    </location>
    <ligand>
        <name>Zn(2+)</name>
        <dbReference type="ChEBI" id="CHEBI:29105"/>
        <label>2</label>
    </ligand>
</feature>
<dbReference type="PANTHER" id="PTHR10819:SF3">
    <property type="entry name" value="PHOSPHOTRIESTERASE-RELATED PROTEIN"/>
    <property type="match status" value="1"/>
</dbReference>
<dbReference type="OrthoDB" id="9795018at2"/>
<feature type="binding site" evidence="4">
    <location>
        <position position="183"/>
    </location>
    <ligand>
        <name>Zn(2+)</name>
        <dbReference type="ChEBI" id="CHEBI:29105"/>
        <label>2</label>
    </ligand>
</feature>
<reference evidence="6 7" key="1">
    <citation type="submission" date="2018-03" db="EMBL/GenBank/DDBJ databases">
        <title>Genomic Encyclopedia of Archaeal and Bacterial Type Strains, Phase II (KMG-II): from individual species to whole genera.</title>
        <authorList>
            <person name="Goeker M."/>
        </authorList>
    </citation>
    <scope>NUCLEOTIDE SEQUENCE [LARGE SCALE GENOMIC DNA]</scope>
    <source>
        <strain evidence="6 7">DSM 17586</strain>
    </source>
</reference>
<dbReference type="PIRSF" id="PIRSF016839">
    <property type="entry name" value="PhP"/>
    <property type="match status" value="1"/>
</dbReference>
<dbReference type="InterPro" id="IPR032466">
    <property type="entry name" value="Metal_Hydrolase"/>
</dbReference>
<feature type="modified residue" description="N6-carboxylysine" evidence="3 5">
    <location>
        <position position="150"/>
    </location>
</feature>
<evidence type="ECO:0000256" key="3">
    <source>
        <dbReference type="PIRSR" id="PIRSR601559-50"/>
    </source>
</evidence>
<protein>
    <submittedName>
        <fullName evidence="6">Phosphotriesterase-related protein</fullName>
    </submittedName>
</protein>
<comment type="caution">
    <text evidence="6">The sequence shown here is derived from an EMBL/GenBank/DDBJ whole genome shotgun (WGS) entry which is preliminary data.</text>
</comment>
<name>A0A2P8EMZ8_9GAMM</name>
<feature type="binding site" evidence="4">
    <location>
        <position position="28"/>
    </location>
    <ligand>
        <name>Zn(2+)</name>
        <dbReference type="ChEBI" id="CHEBI:29105"/>
        <label>1</label>
    </ligand>
</feature>
<dbReference type="InterPro" id="IPR001559">
    <property type="entry name" value="Phosphotriesterase"/>
</dbReference>
<comment type="cofactor">
    <cofactor evidence="4">
        <name>a divalent metal cation</name>
        <dbReference type="ChEBI" id="CHEBI:60240"/>
    </cofactor>
    <text evidence="4">Binds 2 divalent metal cations per subunit.</text>
</comment>
<feature type="binding site" evidence="4">
    <location>
        <position position="210"/>
    </location>
    <ligand>
        <name>Zn(2+)</name>
        <dbReference type="ChEBI" id="CHEBI:29105"/>
        <label>2</label>
    </ligand>
</feature>
<comment type="similarity">
    <text evidence="5">Belongs to the metallo-dependent hydrolases superfamily. Phosphotriesterase family.</text>
</comment>
<dbReference type="SUPFAM" id="SSF51556">
    <property type="entry name" value="Metallo-dependent hydrolases"/>
    <property type="match status" value="1"/>
</dbReference>
<proteinExistence type="inferred from homology"/>
<sequence length="328" mass="35997">MKKNNLTVNTVCGPIDIESLGNVLMHEHLTLGLPGWENDSHAPYIDRSSLIERVCAKIESLKNAGFNTLLDPCPMDLGRDIDLAIEVSTRTGFNIICATGLYTENEGGNSYWKLIQKCDPEEFIDRASKLFIKEITEGIGATTAKAGVIKIGSDNGEITQYEMDVIKAAAQAHLKTGTPITTHTDATIGHLQLQALIECGVPAEKVIIGHSCGNSNTDYHTHLAHQGAYVGFDRFGYGIIVSDDVRIENLVSMIKSGFIEKLIISHDCIFCAKGEPFTQGIKNAPPGTFHVEPTYIQQEIIPRLMDMGVTEDQIKTLLSDNPKKYFSM</sequence>
<evidence type="ECO:0000313" key="6">
    <source>
        <dbReference type="EMBL" id="PSL10845.1"/>
    </source>
</evidence>
<evidence type="ECO:0000313" key="7">
    <source>
        <dbReference type="Proteomes" id="UP000242133"/>
    </source>
</evidence>